<reference evidence="3" key="2">
    <citation type="submission" date="2015-07" db="EMBL/GenBank/DDBJ databases">
        <title>Contrasting host-pathogen interactions and genome evolution in two generalist and specialist microsporidian pathogens of mosquitoes.</title>
        <authorList>
            <consortium name="The Broad Institute Genomics Platform"/>
            <consortium name="The Broad Institute Genome Sequencing Center for Infectious Disease"/>
            <person name="Cuomo C.A."/>
            <person name="Sanscrainte N.D."/>
            <person name="Goldberg J.M."/>
            <person name="Heiman D."/>
            <person name="Young S."/>
            <person name="Zeng Q."/>
            <person name="Becnel J.J."/>
            <person name="Birren B.W."/>
        </authorList>
    </citation>
    <scope>NUCLEOTIDE SEQUENCE [LARGE SCALE GENOMIC DNA]</scope>
    <source>
        <strain evidence="3">USNM 41457</strain>
    </source>
</reference>
<feature type="transmembrane region" description="Helical" evidence="1">
    <location>
        <begin position="180"/>
        <end position="204"/>
    </location>
</feature>
<gene>
    <name evidence="2" type="ORF">EDEG_02041</name>
</gene>
<feature type="transmembrane region" description="Helical" evidence="1">
    <location>
        <begin position="12"/>
        <end position="30"/>
    </location>
</feature>
<accession>J9D813</accession>
<name>J9D813_EDHAE</name>
<evidence type="ECO:0000256" key="1">
    <source>
        <dbReference type="SAM" id="Phobius"/>
    </source>
</evidence>
<evidence type="ECO:0000313" key="3">
    <source>
        <dbReference type="Proteomes" id="UP000003163"/>
    </source>
</evidence>
<proteinExistence type="predicted"/>
<keyword evidence="1" id="KW-0472">Membrane</keyword>
<dbReference type="InParanoid" id="J9D813"/>
<feature type="transmembrane region" description="Helical" evidence="1">
    <location>
        <begin position="42"/>
        <end position="62"/>
    </location>
</feature>
<dbReference type="VEuPathDB" id="MicrosporidiaDB:EDEG_02041"/>
<feature type="transmembrane region" description="Helical" evidence="1">
    <location>
        <begin position="210"/>
        <end position="228"/>
    </location>
</feature>
<organism evidence="2 3">
    <name type="scientific">Edhazardia aedis (strain USNM 41457)</name>
    <name type="common">Microsporidian parasite</name>
    <dbReference type="NCBI Taxonomy" id="1003232"/>
    <lineage>
        <taxon>Eukaryota</taxon>
        <taxon>Fungi</taxon>
        <taxon>Fungi incertae sedis</taxon>
        <taxon>Microsporidia</taxon>
        <taxon>Edhazardia</taxon>
    </lineage>
</organism>
<dbReference type="Proteomes" id="UP000003163">
    <property type="component" value="Unassembled WGS sequence"/>
</dbReference>
<feature type="transmembrane region" description="Helical" evidence="1">
    <location>
        <begin position="248"/>
        <end position="266"/>
    </location>
</feature>
<comment type="caution">
    <text evidence="2">The sequence shown here is derived from an EMBL/GenBank/DDBJ whole genome shotgun (WGS) entry which is preliminary data.</text>
</comment>
<feature type="transmembrane region" description="Helical" evidence="1">
    <location>
        <begin position="121"/>
        <end position="139"/>
    </location>
</feature>
<evidence type="ECO:0000313" key="2">
    <source>
        <dbReference type="EMBL" id="EJW03644.1"/>
    </source>
</evidence>
<dbReference type="SUPFAM" id="SSF103473">
    <property type="entry name" value="MFS general substrate transporter"/>
    <property type="match status" value="1"/>
</dbReference>
<reference evidence="2 3" key="1">
    <citation type="submission" date="2011-08" db="EMBL/GenBank/DDBJ databases">
        <authorList>
            <person name="Liu Z.J."/>
            <person name="Shi F.L."/>
            <person name="Lu J.Q."/>
            <person name="Li M."/>
            <person name="Wang Z.L."/>
        </authorList>
    </citation>
    <scope>NUCLEOTIDE SEQUENCE [LARGE SCALE GENOMIC DNA]</scope>
    <source>
        <strain evidence="2 3">USNM 41457</strain>
    </source>
</reference>
<protein>
    <submittedName>
        <fullName evidence="2">Uncharacterized protein</fullName>
    </submittedName>
</protein>
<dbReference type="EMBL" id="AFBI03000033">
    <property type="protein sequence ID" value="EJW03644.1"/>
    <property type="molecule type" value="Genomic_DNA"/>
</dbReference>
<keyword evidence="1" id="KW-0812">Transmembrane</keyword>
<sequence length="334" mass="37999">MKKHERWRSFRKCIFGQIISMFLAISIIAQNKIIEKKSDVHYIIFCSGVTTITLLILGITFIKQKYIDKRKVNNRVGLKDDVEKDPTRCIPVFLKCTLSSILDYIAGYFLSPVGKQTCPQILIFIAQFVYPISLGIEVLLFKIQKFNYKKILAFSGIAISCLLINNASGKHDVTFRGLDLIKAFVGVILHVANTFLIVNIMMYIPPFHYTLYDAISSLVCGFFLSYFFESKFAIGGFMTDILDNVKLLCLYWISASAFTISLSPYIDSYGSEAFNGSTITCSAYFGVYDIFTIETEYKILFFILFAFCIVVDALIVCQGSHKKKKKIEQIDEFV</sequence>
<keyword evidence="3" id="KW-1185">Reference proteome</keyword>
<feature type="transmembrane region" description="Helical" evidence="1">
    <location>
        <begin position="299"/>
        <end position="317"/>
    </location>
</feature>
<keyword evidence="1" id="KW-1133">Transmembrane helix</keyword>
<dbReference type="InterPro" id="IPR036259">
    <property type="entry name" value="MFS_trans_sf"/>
</dbReference>
<dbReference type="AlphaFoldDB" id="J9D813"/>
<dbReference type="HOGENOM" id="CLU_831629_0_0_1"/>